<comment type="caution">
    <text evidence="1">The sequence shown here is derived from an EMBL/GenBank/DDBJ whole genome shotgun (WGS) entry which is preliminary data.</text>
</comment>
<sequence length="134" mass="15184">MSHNKESTAMRMTKRKKSILDLFKPANAEWVKREVGSPPLDISGMAYLLYGVESFDKRHQIESIRRTLEAMVKDGQLDKITSYERRQDTTQSSSGRGVWCNVSRYSLPGKCAVTHDTDGKQNSIDGECKLLKSQ</sequence>
<reference evidence="1 2" key="1">
    <citation type="submission" date="2015-03" db="EMBL/GenBank/DDBJ databases">
        <authorList>
            <consortium name="Pathogen Informatics"/>
            <person name="Murphy D."/>
        </authorList>
    </citation>
    <scope>NUCLEOTIDE SEQUENCE [LARGE SCALE GENOMIC DNA]</scope>
    <source>
        <strain evidence="1 2">IP27818</strain>
    </source>
</reference>
<dbReference type="EMBL" id="CPZF01000014">
    <property type="protein sequence ID" value="CNG46021.1"/>
    <property type="molecule type" value="Genomic_DNA"/>
</dbReference>
<proteinExistence type="predicted"/>
<gene>
    <name evidence="1" type="ORF">ERS137939_04091</name>
</gene>
<organism evidence="1 2">
    <name type="scientific">Yersinia enterocolitica</name>
    <dbReference type="NCBI Taxonomy" id="630"/>
    <lineage>
        <taxon>Bacteria</taxon>
        <taxon>Pseudomonadati</taxon>
        <taxon>Pseudomonadota</taxon>
        <taxon>Gammaproteobacteria</taxon>
        <taxon>Enterobacterales</taxon>
        <taxon>Yersiniaceae</taxon>
        <taxon>Yersinia</taxon>
    </lineage>
</organism>
<evidence type="ECO:0000313" key="1">
    <source>
        <dbReference type="EMBL" id="CNG46021.1"/>
    </source>
</evidence>
<name>A0A9P1V4N6_YEREN</name>
<dbReference type="AlphaFoldDB" id="A0A9P1V4N6"/>
<dbReference type="Proteomes" id="UP000041356">
    <property type="component" value="Unassembled WGS sequence"/>
</dbReference>
<protein>
    <submittedName>
        <fullName evidence="1">Uncharacterized protein</fullName>
    </submittedName>
</protein>
<accession>A0A9P1V4N6</accession>
<evidence type="ECO:0000313" key="2">
    <source>
        <dbReference type="Proteomes" id="UP000041356"/>
    </source>
</evidence>